<name>A0A0D6PI27_9PROT</name>
<evidence type="ECO:0000313" key="2">
    <source>
        <dbReference type="EMBL" id="GAN81031.1"/>
    </source>
</evidence>
<reference evidence="2 3" key="1">
    <citation type="submission" date="2012-11" db="EMBL/GenBank/DDBJ databases">
        <title>Whole genome sequence of Acidocella aminolytica 101 = DSM 11237.</title>
        <authorList>
            <person name="Azuma Y."/>
            <person name="Higashiura N."/>
            <person name="Hirakawa H."/>
            <person name="Matsushita K."/>
        </authorList>
    </citation>
    <scope>NUCLEOTIDE SEQUENCE [LARGE SCALE GENOMIC DNA]</scope>
    <source>
        <strain evidence="3">101 / DSM 11237</strain>
    </source>
</reference>
<organism evidence="2 3">
    <name type="scientific">Acidocella aminolytica 101 = DSM 11237</name>
    <dbReference type="NCBI Taxonomy" id="1120923"/>
    <lineage>
        <taxon>Bacteria</taxon>
        <taxon>Pseudomonadati</taxon>
        <taxon>Pseudomonadota</taxon>
        <taxon>Alphaproteobacteria</taxon>
        <taxon>Acetobacterales</taxon>
        <taxon>Acidocellaceae</taxon>
        <taxon>Acidocella</taxon>
    </lineage>
</organism>
<evidence type="ECO:0000313" key="3">
    <source>
        <dbReference type="Proteomes" id="UP000032668"/>
    </source>
</evidence>
<accession>A0A0D6PI27</accession>
<dbReference type="InterPro" id="IPR036397">
    <property type="entry name" value="RNaseH_sf"/>
</dbReference>
<dbReference type="Pfam" id="PF13358">
    <property type="entry name" value="DDE_3"/>
    <property type="match status" value="1"/>
</dbReference>
<dbReference type="Gene3D" id="3.30.420.10">
    <property type="entry name" value="Ribonuclease H-like superfamily/Ribonuclease H"/>
    <property type="match status" value="1"/>
</dbReference>
<dbReference type="RefSeq" id="WP_158320126.1">
    <property type="nucleotide sequence ID" value="NZ_BANC01000068.1"/>
</dbReference>
<dbReference type="OrthoDB" id="565387at2"/>
<dbReference type="InterPro" id="IPR038717">
    <property type="entry name" value="Tc1-like_DDE_dom"/>
</dbReference>
<dbReference type="EMBL" id="BANC01000068">
    <property type="protein sequence ID" value="GAN81031.1"/>
    <property type="molecule type" value="Genomic_DNA"/>
</dbReference>
<dbReference type="GO" id="GO:0003676">
    <property type="term" value="F:nucleic acid binding"/>
    <property type="evidence" value="ECO:0007669"/>
    <property type="project" value="InterPro"/>
</dbReference>
<evidence type="ECO:0000259" key="1">
    <source>
        <dbReference type="Pfam" id="PF13358"/>
    </source>
</evidence>
<gene>
    <name evidence="2" type="ORF">Aam_070_033</name>
</gene>
<dbReference type="PANTHER" id="PTHR46564">
    <property type="entry name" value="TRANSPOSASE"/>
    <property type="match status" value="1"/>
</dbReference>
<comment type="caution">
    <text evidence="2">The sequence shown here is derived from an EMBL/GenBank/DDBJ whole genome shotgun (WGS) entry which is preliminary data.</text>
</comment>
<sequence length="145" mass="16444">MVYFDESGFAGDTLRPHGWAIRGRQVFGRISGKHHNRTNLIMAQRVSDWLAPMRFEASCTHLTVTTWIEKMLLPALRSNSLVIMDNAPFQNKPKILQLLAAAGHTLLPLPRYSPDFNSIEQAFAILKRQRQFSGRKVGELISCHS</sequence>
<proteinExistence type="predicted"/>
<keyword evidence="3" id="KW-1185">Reference proteome</keyword>
<dbReference type="PANTHER" id="PTHR46564:SF1">
    <property type="entry name" value="TRANSPOSASE"/>
    <property type="match status" value="1"/>
</dbReference>
<dbReference type="STRING" id="1120923.SAMN02746095_01522"/>
<dbReference type="Proteomes" id="UP000032668">
    <property type="component" value="Unassembled WGS sequence"/>
</dbReference>
<feature type="domain" description="Tc1-like transposase DDE" evidence="1">
    <location>
        <begin position="1"/>
        <end position="131"/>
    </location>
</feature>
<protein>
    <recommendedName>
        <fullName evidence="1">Tc1-like transposase DDE domain-containing protein</fullName>
    </recommendedName>
</protein>
<dbReference type="AlphaFoldDB" id="A0A0D6PI27"/>